<evidence type="ECO:0000256" key="3">
    <source>
        <dbReference type="ARBA" id="ARBA00022692"/>
    </source>
</evidence>
<dbReference type="InterPro" id="IPR058533">
    <property type="entry name" value="Cation_efflux_TM"/>
</dbReference>
<feature type="transmembrane region" description="Helical" evidence="6">
    <location>
        <begin position="39"/>
        <end position="60"/>
    </location>
</feature>
<dbReference type="InterPro" id="IPR050291">
    <property type="entry name" value="CDF_Transporter"/>
</dbReference>
<evidence type="ECO:0000259" key="7">
    <source>
        <dbReference type="Pfam" id="PF01545"/>
    </source>
</evidence>
<evidence type="ECO:0000256" key="5">
    <source>
        <dbReference type="ARBA" id="ARBA00023136"/>
    </source>
</evidence>
<feature type="transmembrane region" description="Helical" evidence="6">
    <location>
        <begin position="150"/>
        <end position="167"/>
    </location>
</feature>
<evidence type="ECO:0000313" key="8">
    <source>
        <dbReference type="EMBL" id="GAA1794904.1"/>
    </source>
</evidence>
<dbReference type="PANTHER" id="PTHR43840:SF15">
    <property type="entry name" value="MITOCHONDRIAL METAL TRANSPORTER 1-RELATED"/>
    <property type="match status" value="1"/>
</dbReference>
<dbReference type="SUPFAM" id="SSF161111">
    <property type="entry name" value="Cation efflux protein transmembrane domain-like"/>
    <property type="match status" value="1"/>
</dbReference>
<sequence>MKSERWWISRSALVGAALAALAMIWGLIADAQVLIYDGIVSLLDVAMSGLALFAAGTAASPPDPRYPFGREAITPLVIGAQGAALAGSSVYAMLSATLTILHGGNTPDAAAGIAFAAFNALAVLATSWWLLRARPATDLVRAEAAAWRAAIPRTVGILAGFTVLLLLDGTDWHQAMPYIDPAMVIAACALTLPTAVRLIRISLAELLERAPDEAVQAPVRDAVTSVARRTGLTDVDLRVTKLGAKLYVEVNATAPAGGISLAQIDAARRELRAALTRPERRLWLNVEVHTRADYLLP</sequence>
<evidence type="ECO:0000256" key="4">
    <source>
        <dbReference type="ARBA" id="ARBA00022989"/>
    </source>
</evidence>
<dbReference type="Gene3D" id="1.20.1510.10">
    <property type="entry name" value="Cation efflux protein transmembrane domain"/>
    <property type="match status" value="1"/>
</dbReference>
<organism evidence="8 9">
    <name type="scientific">Luedemannella flava</name>
    <dbReference type="NCBI Taxonomy" id="349316"/>
    <lineage>
        <taxon>Bacteria</taxon>
        <taxon>Bacillati</taxon>
        <taxon>Actinomycetota</taxon>
        <taxon>Actinomycetes</taxon>
        <taxon>Micromonosporales</taxon>
        <taxon>Micromonosporaceae</taxon>
        <taxon>Luedemannella</taxon>
    </lineage>
</organism>
<keyword evidence="9" id="KW-1185">Reference proteome</keyword>
<dbReference type="PANTHER" id="PTHR43840">
    <property type="entry name" value="MITOCHONDRIAL METAL TRANSPORTER 1-RELATED"/>
    <property type="match status" value="1"/>
</dbReference>
<evidence type="ECO:0000256" key="1">
    <source>
        <dbReference type="ARBA" id="ARBA00004141"/>
    </source>
</evidence>
<dbReference type="RefSeq" id="WP_344127867.1">
    <property type="nucleotide sequence ID" value="NZ_BAAALT010000038.1"/>
</dbReference>
<evidence type="ECO:0000256" key="2">
    <source>
        <dbReference type="ARBA" id="ARBA00022448"/>
    </source>
</evidence>
<keyword evidence="5 6" id="KW-0472">Membrane</keyword>
<evidence type="ECO:0000256" key="6">
    <source>
        <dbReference type="SAM" id="Phobius"/>
    </source>
</evidence>
<keyword evidence="4 6" id="KW-1133">Transmembrane helix</keyword>
<evidence type="ECO:0000313" key="9">
    <source>
        <dbReference type="Proteomes" id="UP001500218"/>
    </source>
</evidence>
<dbReference type="EMBL" id="BAAALT010000038">
    <property type="protein sequence ID" value="GAA1794904.1"/>
    <property type="molecule type" value="Genomic_DNA"/>
</dbReference>
<proteinExistence type="predicted"/>
<feature type="domain" description="Cation efflux protein transmembrane" evidence="7">
    <location>
        <begin position="11"/>
        <end position="207"/>
    </location>
</feature>
<dbReference type="Proteomes" id="UP001500218">
    <property type="component" value="Unassembled WGS sequence"/>
</dbReference>
<accession>A0ABN2LNN8</accession>
<reference evidence="8 9" key="1">
    <citation type="journal article" date="2019" name="Int. J. Syst. Evol. Microbiol.">
        <title>The Global Catalogue of Microorganisms (GCM) 10K type strain sequencing project: providing services to taxonomists for standard genome sequencing and annotation.</title>
        <authorList>
            <consortium name="The Broad Institute Genomics Platform"/>
            <consortium name="The Broad Institute Genome Sequencing Center for Infectious Disease"/>
            <person name="Wu L."/>
            <person name="Ma J."/>
        </authorList>
    </citation>
    <scope>NUCLEOTIDE SEQUENCE [LARGE SCALE GENOMIC DNA]</scope>
    <source>
        <strain evidence="8 9">JCM 13250</strain>
    </source>
</reference>
<gene>
    <name evidence="8" type="ORF">GCM10009682_15800</name>
</gene>
<keyword evidence="2" id="KW-0813">Transport</keyword>
<name>A0ABN2LNN8_9ACTN</name>
<feature type="transmembrane region" description="Helical" evidence="6">
    <location>
        <begin position="179"/>
        <end position="199"/>
    </location>
</feature>
<keyword evidence="3 6" id="KW-0812">Transmembrane</keyword>
<dbReference type="Pfam" id="PF01545">
    <property type="entry name" value="Cation_efflux"/>
    <property type="match status" value="1"/>
</dbReference>
<comment type="subcellular location">
    <subcellularLocation>
        <location evidence="1">Membrane</location>
        <topology evidence="1">Multi-pass membrane protein</topology>
    </subcellularLocation>
</comment>
<protein>
    <submittedName>
        <fullName evidence="8">Cation diffusion facilitator family transporter</fullName>
    </submittedName>
</protein>
<comment type="caution">
    <text evidence="8">The sequence shown here is derived from an EMBL/GenBank/DDBJ whole genome shotgun (WGS) entry which is preliminary data.</text>
</comment>
<dbReference type="InterPro" id="IPR027469">
    <property type="entry name" value="Cation_efflux_TMD_sf"/>
</dbReference>
<feature type="transmembrane region" description="Helical" evidence="6">
    <location>
        <begin position="109"/>
        <end position="130"/>
    </location>
</feature>
<feature type="transmembrane region" description="Helical" evidence="6">
    <location>
        <begin position="72"/>
        <end position="94"/>
    </location>
</feature>